<name>A0A8C4SER1_ERPCA</name>
<protein>
    <submittedName>
        <fullName evidence="2">Uncharacterized protein</fullName>
    </submittedName>
</protein>
<reference evidence="2" key="2">
    <citation type="submission" date="2025-08" db="UniProtKB">
        <authorList>
            <consortium name="Ensembl"/>
        </authorList>
    </citation>
    <scope>IDENTIFICATION</scope>
</reference>
<feature type="compositionally biased region" description="Polar residues" evidence="1">
    <location>
        <begin position="1"/>
        <end position="16"/>
    </location>
</feature>
<organism evidence="2 3">
    <name type="scientific">Erpetoichthys calabaricus</name>
    <name type="common">Rope fish</name>
    <name type="synonym">Calamoichthys calabaricus</name>
    <dbReference type="NCBI Taxonomy" id="27687"/>
    <lineage>
        <taxon>Eukaryota</taxon>
        <taxon>Metazoa</taxon>
        <taxon>Chordata</taxon>
        <taxon>Craniata</taxon>
        <taxon>Vertebrata</taxon>
        <taxon>Euteleostomi</taxon>
        <taxon>Actinopterygii</taxon>
        <taxon>Polypteriformes</taxon>
        <taxon>Polypteridae</taxon>
        <taxon>Erpetoichthys</taxon>
    </lineage>
</organism>
<evidence type="ECO:0000313" key="2">
    <source>
        <dbReference type="Ensembl" id="ENSECRP00000015575.1"/>
    </source>
</evidence>
<proteinExistence type="predicted"/>
<reference evidence="2" key="1">
    <citation type="submission" date="2021-06" db="EMBL/GenBank/DDBJ databases">
        <authorList>
            <consortium name="Wellcome Sanger Institute Data Sharing"/>
        </authorList>
    </citation>
    <scope>NUCLEOTIDE SEQUENCE [LARGE SCALE GENOMIC DNA]</scope>
</reference>
<feature type="compositionally biased region" description="Basic and acidic residues" evidence="1">
    <location>
        <begin position="33"/>
        <end position="53"/>
    </location>
</feature>
<dbReference type="Ensembl" id="ENSECRT00000015852.1">
    <property type="protein sequence ID" value="ENSECRP00000015575.1"/>
    <property type="gene ID" value="ENSECRG00000010395.1"/>
</dbReference>
<dbReference type="AlphaFoldDB" id="A0A8C4SER1"/>
<evidence type="ECO:0000256" key="1">
    <source>
        <dbReference type="SAM" id="MobiDB-lite"/>
    </source>
</evidence>
<evidence type="ECO:0000313" key="3">
    <source>
        <dbReference type="Proteomes" id="UP000694620"/>
    </source>
</evidence>
<feature type="region of interest" description="Disordered" evidence="1">
    <location>
        <begin position="1"/>
        <end position="53"/>
    </location>
</feature>
<keyword evidence="3" id="KW-1185">Reference proteome</keyword>
<reference evidence="2" key="3">
    <citation type="submission" date="2025-09" db="UniProtKB">
        <authorList>
            <consortium name="Ensembl"/>
        </authorList>
    </citation>
    <scope>IDENTIFICATION</scope>
</reference>
<accession>A0A8C4SER1</accession>
<dbReference type="Proteomes" id="UP000694620">
    <property type="component" value="Chromosome 8"/>
</dbReference>
<sequence>MRMSNSVTVKENTITMKGSEAEEYDTIPSGILRKSESQEQMESERVEGNSDNKNESQVNIINFYIYCRNLY</sequence>